<dbReference type="PANTHER" id="PTHR34595">
    <property type="entry name" value="BLR5612 PROTEIN"/>
    <property type="match status" value="1"/>
</dbReference>
<dbReference type="PANTHER" id="PTHR34595:SF7">
    <property type="entry name" value="SLL1039 PROTEIN"/>
    <property type="match status" value="1"/>
</dbReference>
<dbReference type="InterPro" id="IPR025841">
    <property type="entry name" value="CP_ATPgrasp_2"/>
</dbReference>
<protein>
    <submittedName>
        <fullName evidence="2">Putative circularly permuted ATP-grasp superfamily protein</fullName>
    </submittedName>
</protein>
<sequence length="480" mass="54510">MLFQNYRAPASLYDEAYHQNQVRKVYQNIVEQFNSLALEEFSHLSEFAKISFFNQGITFNVYSESAGTEKIFPFDLFPRIISAQEWERLEKGLVQRTHAINAFLQDIYNDRKILKDKVIPAELLLNSKSYNPHMEGFVPRGGVYCHISGTDLIRNEEGTWYILEDNVRSPSGVSYVYANRTALKRSFANVLYQDSVASIESYTDELLATIESVAPDGVDEPNSVLLTPGMYNSAYYEHTFLAYMMGIELVEGRDLFVENGFVYMKTIYGPVRVDVVYRRIDDDFLDPLAYRPDSLLGVPGIMEAYREGNVTIINAPGTGVADDKAVYSYMPDIIKYYLDEEPIIENVPTYICAREEDYKYVMDNLDSLVTKPVAESGGYGITIGPKASKKELSESRKAIAANPRNYIAQPMMRLSVHPTYIDDEKAFEPRHIDLRTFCLSGRDREHVLKGGLTRVALKKHSLIVNSSQGGGSKDTWVMEE</sequence>
<reference evidence="2 3" key="1">
    <citation type="submission" date="2020-08" db="EMBL/GenBank/DDBJ databases">
        <title>Genomic Encyclopedia of Type Strains, Phase IV (KMG-IV): sequencing the most valuable type-strain genomes for metagenomic binning, comparative biology and taxonomic classification.</title>
        <authorList>
            <person name="Goeker M."/>
        </authorList>
    </citation>
    <scope>NUCLEOTIDE SEQUENCE [LARGE SCALE GENOMIC DNA]</scope>
    <source>
        <strain evidence="2 3">DSM 22071</strain>
    </source>
</reference>
<evidence type="ECO:0000259" key="1">
    <source>
        <dbReference type="Pfam" id="PF14403"/>
    </source>
</evidence>
<accession>A0A7W7Y5A3</accession>
<dbReference type="InterPro" id="IPR016450">
    <property type="entry name" value="UCP005522"/>
</dbReference>
<dbReference type="SUPFAM" id="SSF56059">
    <property type="entry name" value="Glutathione synthetase ATP-binding domain-like"/>
    <property type="match status" value="1"/>
</dbReference>
<dbReference type="EMBL" id="JACHID010000008">
    <property type="protein sequence ID" value="MBB5022164.1"/>
    <property type="molecule type" value="Genomic_DNA"/>
</dbReference>
<comment type="caution">
    <text evidence="2">The sequence shown here is derived from an EMBL/GenBank/DDBJ whole genome shotgun (WGS) entry which is preliminary data.</text>
</comment>
<organism evidence="2 3">
    <name type="scientific">Desulfurispira natronophila</name>
    <dbReference type="NCBI Taxonomy" id="682562"/>
    <lineage>
        <taxon>Bacteria</taxon>
        <taxon>Pseudomonadati</taxon>
        <taxon>Chrysiogenota</taxon>
        <taxon>Chrysiogenia</taxon>
        <taxon>Chrysiogenales</taxon>
        <taxon>Chrysiogenaceae</taxon>
        <taxon>Desulfurispira</taxon>
    </lineage>
</organism>
<keyword evidence="3" id="KW-1185">Reference proteome</keyword>
<dbReference type="InterPro" id="IPR051680">
    <property type="entry name" value="ATP-dep_Glu-Cys_Ligase-2"/>
</dbReference>
<dbReference type="Pfam" id="PF14403">
    <property type="entry name" value="CP_ATPgrasp_2"/>
    <property type="match status" value="1"/>
</dbReference>
<dbReference type="Gene3D" id="3.30.1490.270">
    <property type="match status" value="1"/>
</dbReference>
<dbReference type="RefSeq" id="WP_183732186.1">
    <property type="nucleotide sequence ID" value="NZ_JACHID010000008.1"/>
</dbReference>
<proteinExistence type="predicted"/>
<dbReference type="AlphaFoldDB" id="A0A7W7Y5A3"/>
<name>A0A7W7Y5A3_9BACT</name>
<evidence type="ECO:0000313" key="2">
    <source>
        <dbReference type="EMBL" id="MBB5022164.1"/>
    </source>
</evidence>
<feature type="domain" description="Circularly permuted ATP-grasp type 2" evidence="1">
    <location>
        <begin position="78"/>
        <end position="456"/>
    </location>
</feature>
<dbReference type="Gene3D" id="3.40.50.11290">
    <property type="match status" value="1"/>
</dbReference>
<evidence type="ECO:0000313" key="3">
    <source>
        <dbReference type="Proteomes" id="UP000528322"/>
    </source>
</evidence>
<dbReference type="Proteomes" id="UP000528322">
    <property type="component" value="Unassembled WGS sequence"/>
</dbReference>
<gene>
    <name evidence="2" type="ORF">HNR37_001492</name>
</gene>
<dbReference type="PIRSF" id="PIRSF005522">
    <property type="entry name" value="UCP005522"/>
    <property type="match status" value="1"/>
</dbReference>